<gene>
    <name evidence="1" type="ORF">TL5118_03623</name>
    <name evidence="2" type="ORF">TL5120_02863</name>
</gene>
<dbReference type="InterPro" id="IPR000595">
    <property type="entry name" value="cNMP-bd_dom"/>
</dbReference>
<dbReference type="SUPFAM" id="SSF51206">
    <property type="entry name" value="cAMP-binding domain-like"/>
    <property type="match status" value="1"/>
</dbReference>
<accession>A0A0P1FN33</accession>
<dbReference type="InterPro" id="IPR014710">
    <property type="entry name" value="RmlC-like_jellyroll"/>
</dbReference>
<evidence type="ECO:0008006" key="5">
    <source>
        <dbReference type="Google" id="ProtNLM"/>
    </source>
</evidence>
<evidence type="ECO:0000313" key="2">
    <source>
        <dbReference type="EMBL" id="CUH73056.1"/>
    </source>
</evidence>
<dbReference type="Gene3D" id="2.60.120.10">
    <property type="entry name" value="Jelly Rolls"/>
    <property type="match status" value="1"/>
</dbReference>
<dbReference type="Proteomes" id="UP000051887">
    <property type="component" value="Unassembled WGS sequence"/>
</dbReference>
<organism evidence="2 4">
    <name type="scientific">Thalassovita autumnalis</name>
    <dbReference type="NCBI Taxonomy" id="2072972"/>
    <lineage>
        <taxon>Bacteria</taxon>
        <taxon>Pseudomonadati</taxon>
        <taxon>Pseudomonadota</taxon>
        <taxon>Alphaproteobacteria</taxon>
        <taxon>Rhodobacterales</taxon>
        <taxon>Roseobacteraceae</taxon>
        <taxon>Thalassovita</taxon>
    </lineage>
</organism>
<proteinExistence type="predicted"/>
<dbReference type="RefSeq" id="WP_058244213.1">
    <property type="nucleotide sequence ID" value="NZ_CYSB01000040.1"/>
</dbReference>
<evidence type="ECO:0000313" key="4">
    <source>
        <dbReference type="Proteomes" id="UP000051887"/>
    </source>
</evidence>
<keyword evidence="3" id="KW-1185">Reference proteome</keyword>
<dbReference type="Proteomes" id="UP000051086">
    <property type="component" value="Unassembled WGS sequence"/>
</dbReference>
<dbReference type="AlphaFoldDB" id="A0A0P1FN33"/>
<sequence length="188" mass="20511">MHALLDLLQSAGLPADTAQRLAALFGQEVAAKGSVICQQGAPEQREILLLTGAMVSLICDADGREVCTGLHQGPTVLPPHIARSQDGRSLTEIRTLKDSTVATIAASDLEAEMLRDVDVRNWANGIMRAEITRRAQREWALAALPASERLAWFRKVHPNHEALFPHTFIASYLGMTPVTLSRLRKAAE</sequence>
<dbReference type="OrthoDB" id="9798104at2"/>
<reference evidence="1 3" key="2">
    <citation type="submission" date="2015-09" db="EMBL/GenBank/DDBJ databases">
        <authorList>
            <person name="Rodrigo-Torres L."/>
            <person name="Arahal D.R."/>
        </authorList>
    </citation>
    <scope>NUCLEOTIDE SEQUENCE [LARGE SCALE GENOMIC DNA]</scope>
    <source>
        <strain evidence="1 3">CECT 5118</strain>
    </source>
</reference>
<dbReference type="EMBL" id="CYSC01000035">
    <property type="protein sequence ID" value="CUH73056.1"/>
    <property type="molecule type" value="Genomic_DNA"/>
</dbReference>
<evidence type="ECO:0000313" key="1">
    <source>
        <dbReference type="EMBL" id="CUH69653.1"/>
    </source>
</evidence>
<name>A0A0P1FN33_9RHOB</name>
<dbReference type="CDD" id="cd00038">
    <property type="entry name" value="CAP_ED"/>
    <property type="match status" value="1"/>
</dbReference>
<reference evidence="2 4" key="1">
    <citation type="submission" date="2015-09" db="EMBL/GenBank/DDBJ databases">
        <authorList>
            <consortium name="Swine Surveillance"/>
        </authorList>
    </citation>
    <scope>NUCLEOTIDE SEQUENCE [LARGE SCALE GENOMIC DNA]</scope>
    <source>
        <strain evidence="2 4">5120</strain>
    </source>
</reference>
<evidence type="ECO:0000313" key="3">
    <source>
        <dbReference type="Proteomes" id="UP000051086"/>
    </source>
</evidence>
<dbReference type="InterPro" id="IPR018490">
    <property type="entry name" value="cNMP-bd_dom_sf"/>
</dbReference>
<dbReference type="EMBL" id="CYSB01000040">
    <property type="protein sequence ID" value="CUH69653.1"/>
    <property type="molecule type" value="Genomic_DNA"/>
</dbReference>
<protein>
    <recommendedName>
        <fullName evidence="5">Cyclic nucleotide-binding domain protein</fullName>
    </recommendedName>
</protein>